<dbReference type="EMBL" id="MU827796">
    <property type="protein sequence ID" value="KAJ7328563.1"/>
    <property type="molecule type" value="Genomic_DNA"/>
</dbReference>
<proteinExistence type="predicted"/>
<accession>A0A9X0CDF1</accession>
<sequence>MKQKFDALSLGDDGSSGKHGVPGTVVEIFADKVEGYMDVIVKGGPGNRGQDGEDGKNGVDSSGQKPDKTVSDCRSDTYAKTNQWGEIIGCTSSIAGTSGARGGSGGDGGYAGKSGNGGNAEKIKFYVREVKGTVKLTTCRGAGGSAAANGKGGDGGKGGQGGRGIYCEYTESGGKETMNGDCEEDGQTSRAPQGDTGTKGKDGQALVAAGSNGQVRSDYNKKVQLTSSEIQQYPIALLKLMLRSYRICEWYKGKDPFATIDAAIGVAGHFSTKCNIGTIQNNLAKVKAWLQFGKAYRALKDSSELDFDKIDVAAVPEVMKERLLPRHKAKFEEQVERFFIAGAARIDLIAKVIDLDNAIGGYNFDIPNLEEDSK</sequence>
<feature type="region of interest" description="Disordered" evidence="1">
    <location>
        <begin position="95"/>
        <end position="114"/>
    </location>
</feature>
<feature type="compositionally biased region" description="Gly residues" evidence="1">
    <location>
        <begin position="99"/>
        <end position="114"/>
    </location>
</feature>
<evidence type="ECO:0000256" key="1">
    <source>
        <dbReference type="SAM" id="MobiDB-lite"/>
    </source>
</evidence>
<feature type="region of interest" description="Disordered" evidence="1">
    <location>
        <begin position="177"/>
        <end position="203"/>
    </location>
</feature>
<dbReference type="Proteomes" id="UP001163046">
    <property type="component" value="Unassembled WGS sequence"/>
</dbReference>
<comment type="caution">
    <text evidence="2">The sequence shown here is derived from an EMBL/GenBank/DDBJ whole genome shotgun (WGS) entry which is preliminary data.</text>
</comment>
<keyword evidence="3" id="KW-1185">Reference proteome</keyword>
<gene>
    <name evidence="2" type="ORF">OS493_024480</name>
</gene>
<feature type="compositionally biased region" description="Basic and acidic residues" evidence="1">
    <location>
        <begin position="65"/>
        <end position="74"/>
    </location>
</feature>
<evidence type="ECO:0000313" key="2">
    <source>
        <dbReference type="EMBL" id="KAJ7328563.1"/>
    </source>
</evidence>
<dbReference type="AlphaFoldDB" id="A0A9X0CDF1"/>
<name>A0A9X0CDF1_9CNID</name>
<feature type="region of interest" description="Disordered" evidence="1">
    <location>
        <begin position="40"/>
        <end position="74"/>
    </location>
</feature>
<feature type="region of interest" description="Disordered" evidence="1">
    <location>
        <begin position="1"/>
        <end position="22"/>
    </location>
</feature>
<protein>
    <submittedName>
        <fullName evidence="2">Uncharacterized protein</fullName>
    </submittedName>
</protein>
<evidence type="ECO:0000313" key="3">
    <source>
        <dbReference type="Proteomes" id="UP001163046"/>
    </source>
</evidence>
<reference evidence="2" key="1">
    <citation type="submission" date="2023-01" db="EMBL/GenBank/DDBJ databases">
        <title>Genome assembly of the deep-sea coral Lophelia pertusa.</title>
        <authorList>
            <person name="Herrera S."/>
            <person name="Cordes E."/>
        </authorList>
    </citation>
    <scope>NUCLEOTIDE SEQUENCE</scope>
    <source>
        <strain evidence="2">USNM1676648</strain>
        <tissue evidence="2">Polyp</tissue>
    </source>
</reference>
<organism evidence="2 3">
    <name type="scientific">Desmophyllum pertusum</name>
    <dbReference type="NCBI Taxonomy" id="174260"/>
    <lineage>
        <taxon>Eukaryota</taxon>
        <taxon>Metazoa</taxon>
        <taxon>Cnidaria</taxon>
        <taxon>Anthozoa</taxon>
        <taxon>Hexacorallia</taxon>
        <taxon>Scleractinia</taxon>
        <taxon>Caryophylliina</taxon>
        <taxon>Caryophylliidae</taxon>
        <taxon>Desmophyllum</taxon>
    </lineage>
</organism>